<keyword evidence="4" id="KW-0472">Membrane</keyword>
<dbReference type="CDD" id="cd09631">
    <property type="entry name" value="DOMON_DOH"/>
    <property type="match status" value="2"/>
</dbReference>
<dbReference type="AlphaFoldDB" id="A0A7R8XM58"/>
<dbReference type="InterPro" id="IPR024548">
    <property type="entry name" value="Cu2_monoox_C"/>
</dbReference>
<dbReference type="Gene3D" id="2.60.120.230">
    <property type="match status" value="2"/>
</dbReference>
<dbReference type="PANTHER" id="PTHR10157:SF23">
    <property type="entry name" value="MOXD1 HOMOLOG 1"/>
    <property type="match status" value="1"/>
</dbReference>
<dbReference type="PRINTS" id="PR00767">
    <property type="entry name" value="DBMONOXGNASE"/>
</dbReference>
<evidence type="ECO:0000313" key="9">
    <source>
        <dbReference type="Proteomes" id="UP000677054"/>
    </source>
</evidence>
<accession>A0A7R8XM58</accession>
<feature type="domain" description="DOMON" evidence="7">
    <location>
        <begin position="1"/>
        <end position="118"/>
    </location>
</feature>
<evidence type="ECO:0000256" key="3">
    <source>
        <dbReference type="ARBA" id="ARBA00022729"/>
    </source>
</evidence>
<dbReference type="InterPro" id="IPR028460">
    <property type="entry name" value="Tbh/DBH"/>
</dbReference>
<dbReference type="InterPro" id="IPR036939">
    <property type="entry name" value="Cu2_ascorb_mOase_N_sf"/>
</dbReference>
<evidence type="ECO:0000256" key="5">
    <source>
        <dbReference type="ARBA" id="ARBA00023157"/>
    </source>
</evidence>
<evidence type="ECO:0000256" key="2">
    <source>
        <dbReference type="ARBA" id="ARBA00010676"/>
    </source>
</evidence>
<dbReference type="InterPro" id="IPR045266">
    <property type="entry name" value="DOH_DOMON"/>
</dbReference>
<dbReference type="Pfam" id="PF03712">
    <property type="entry name" value="Cu2_monoox_C"/>
    <property type="match status" value="2"/>
</dbReference>
<evidence type="ECO:0000313" key="8">
    <source>
        <dbReference type="EMBL" id="CAD7248748.1"/>
    </source>
</evidence>
<keyword evidence="3" id="KW-0732">Signal</keyword>
<dbReference type="SMART" id="SM00664">
    <property type="entry name" value="DoH"/>
    <property type="match status" value="2"/>
</dbReference>
<dbReference type="InterPro" id="IPR000323">
    <property type="entry name" value="Cu2_ascorb_mOase_N"/>
</dbReference>
<dbReference type="InterPro" id="IPR000945">
    <property type="entry name" value="DBH-like"/>
</dbReference>
<dbReference type="GO" id="GO:0004500">
    <property type="term" value="F:dopamine beta-monooxygenase activity"/>
    <property type="evidence" value="ECO:0007669"/>
    <property type="project" value="InterPro"/>
</dbReference>
<gene>
    <name evidence="8" type="ORF">DSTB1V02_LOCUS8557</name>
</gene>
<dbReference type="Gene3D" id="2.60.40.1210">
    <property type="entry name" value="Cellobiose dehydrogenase, cytochrome domain"/>
    <property type="match status" value="1"/>
</dbReference>
<sequence length="933" mass="107715">MDQGWTDMENGEITFELHARTQGWAGLGFSANGAMTGSDIVVGWIKDGQTFFTDRHAVGNELPLVDESQDYELLFASEDEEGLTLRFKRPIDTCDEDDFYITGENYPEQTGFPLKAASEGATYYLLQVHYDNPMLVDGIYDDSGLTIYYTDNLRTYDMDTVVFGHNVVYAQRYLNLAGRKMRARIFRDGEELSWILHDENYAFDYQQSRVLREEFILLPGDHMTIECELSSSEQEDVTVGGLKTQDEMCELFAMYYPRVEGMNVCLTSVDSQYFHSTFELGGVHMNWESLEWELDATNQTIHEYFRGFNWENFDLEAYQEAVRFDPQPGICGRSPNLFPQTWERHETLDRDGIVNLFWTPDLENGVITFELHVKTQGWAGLGFSANGAMPGSDIVVGWVKDGQSYFSDRHAVGNELPLVDERQDYELLFASEDEEGLTLRFKRPIDTCDEDDFYITSDTWSVIYAFGETDPDEEDPFYHGRDNRGVKSVNLLDPQNGDIPDEPGVKEWELRNDIIIPPIDTTYWCSVFKAPPVDRKHHIIGYQPWIMEGNEAYLHHFVVATCTVNEDEETTFEQFMQDYPHGVSCFDYSINLPIQKCQNVLMAWAVGGVGENYPEQTGFPLKPTSEGATYYRLEVHYDNPMLVDGIYDDSGLTIYYTDNLRTYDMDTLVFGHNVVYTQYPYISNLSAFAEIGLDPTPNLVLFFQLVPPGLNNFMTVGHCPAECTEMLPPEGIHIFSGLLHSHLLGRKMRARIFRDGQELPWILHDEHYDFDYQQSRVLREEFILLPGDHVTIECELSSSEREDVTVGGLKTHDEMCEFFVMYYPRVEEMNVCHTNVDFQRFHATFQLGSVHMNWESLDWEVEPTNQTIQEYFRDFDWENFDLEAYQEAVRFDPQPGICGRITDLLEVKDVTFPEYESEYQPPPRQCPLGSPHH</sequence>
<dbReference type="SUPFAM" id="SSF49742">
    <property type="entry name" value="PHM/PNGase F"/>
    <property type="match status" value="4"/>
</dbReference>
<feature type="domain" description="DOMON" evidence="7">
    <location>
        <begin position="352"/>
        <end position="467"/>
    </location>
</feature>
<dbReference type="FunFam" id="2.60.120.230:FF:000001">
    <property type="entry name" value="Monooxygenase, DBH-like 1"/>
    <property type="match status" value="1"/>
</dbReference>
<evidence type="ECO:0000256" key="1">
    <source>
        <dbReference type="ARBA" id="ARBA00004370"/>
    </source>
</evidence>
<dbReference type="Gene3D" id="2.60.120.310">
    <property type="entry name" value="Copper type II, ascorbate-dependent monooxygenase, N-terminal domain"/>
    <property type="match status" value="2"/>
</dbReference>
<comment type="subcellular location">
    <subcellularLocation>
        <location evidence="1">Membrane</location>
    </subcellularLocation>
</comment>
<dbReference type="InterPro" id="IPR008977">
    <property type="entry name" value="PHM/PNGase_F_dom_sf"/>
</dbReference>
<dbReference type="InterPro" id="IPR014784">
    <property type="entry name" value="Cu2_ascorb_mOase-like_C"/>
</dbReference>
<evidence type="ECO:0000259" key="7">
    <source>
        <dbReference type="PROSITE" id="PS50836"/>
    </source>
</evidence>
<dbReference type="FunFam" id="2.60.40.1210:FF:000001">
    <property type="entry name" value="Monooxygenase, DBH-like 1, like"/>
    <property type="match status" value="1"/>
</dbReference>
<dbReference type="PANTHER" id="PTHR10157">
    <property type="entry name" value="DOPAMINE BETA HYDROXYLASE RELATED"/>
    <property type="match status" value="1"/>
</dbReference>
<dbReference type="EMBL" id="LR901493">
    <property type="protein sequence ID" value="CAD7248748.1"/>
    <property type="molecule type" value="Genomic_DNA"/>
</dbReference>
<evidence type="ECO:0000256" key="6">
    <source>
        <dbReference type="ARBA" id="ARBA00023180"/>
    </source>
</evidence>
<keyword evidence="9" id="KW-1185">Reference proteome</keyword>
<dbReference type="GO" id="GO:0016020">
    <property type="term" value="C:membrane"/>
    <property type="evidence" value="ECO:0007669"/>
    <property type="project" value="UniProtKB-SubCell"/>
</dbReference>
<dbReference type="SUPFAM" id="SSF49344">
    <property type="entry name" value="CBD9-like"/>
    <property type="match status" value="2"/>
</dbReference>
<reference evidence="8" key="1">
    <citation type="submission" date="2020-11" db="EMBL/GenBank/DDBJ databases">
        <authorList>
            <person name="Tran Van P."/>
        </authorList>
    </citation>
    <scope>NUCLEOTIDE SEQUENCE</scope>
</reference>
<keyword evidence="5" id="KW-1015">Disulfide bond</keyword>
<protein>
    <recommendedName>
        <fullName evidence="7">DOMON domain-containing protein</fullName>
    </recommendedName>
</protein>
<comment type="similarity">
    <text evidence="2">Belongs to the copper type II ascorbate-dependent monooxygenase family.</text>
</comment>
<dbReference type="EMBL" id="CAJPEV010001976">
    <property type="protein sequence ID" value="CAG0895153.1"/>
    <property type="molecule type" value="Genomic_DNA"/>
</dbReference>
<dbReference type="GO" id="GO:0005507">
    <property type="term" value="F:copper ion binding"/>
    <property type="evidence" value="ECO:0007669"/>
    <property type="project" value="InterPro"/>
</dbReference>
<dbReference type="Pfam" id="PF01082">
    <property type="entry name" value="Cu2_monooxygen"/>
    <property type="match status" value="1"/>
</dbReference>
<keyword evidence="6" id="KW-0325">Glycoprotein</keyword>
<name>A0A7R8XM58_9CRUS</name>
<dbReference type="OrthoDB" id="10003276at2759"/>
<dbReference type="PROSITE" id="PS50836">
    <property type="entry name" value="DOMON"/>
    <property type="match status" value="2"/>
</dbReference>
<organism evidence="8">
    <name type="scientific">Darwinula stevensoni</name>
    <dbReference type="NCBI Taxonomy" id="69355"/>
    <lineage>
        <taxon>Eukaryota</taxon>
        <taxon>Metazoa</taxon>
        <taxon>Ecdysozoa</taxon>
        <taxon>Arthropoda</taxon>
        <taxon>Crustacea</taxon>
        <taxon>Oligostraca</taxon>
        <taxon>Ostracoda</taxon>
        <taxon>Podocopa</taxon>
        <taxon>Podocopida</taxon>
        <taxon>Darwinulocopina</taxon>
        <taxon>Darwinuloidea</taxon>
        <taxon>Darwinulidae</taxon>
        <taxon>Darwinula</taxon>
    </lineage>
</organism>
<dbReference type="InterPro" id="IPR005018">
    <property type="entry name" value="DOMON_domain"/>
</dbReference>
<dbReference type="Pfam" id="PF03351">
    <property type="entry name" value="DOMON"/>
    <property type="match status" value="2"/>
</dbReference>
<dbReference type="Proteomes" id="UP000677054">
    <property type="component" value="Unassembled WGS sequence"/>
</dbReference>
<proteinExistence type="inferred from homology"/>
<evidence type="ECO:0000256" key="4">
    <source>
        <dbReference type="ARBA" id="ARBA00023136"/>
    </source>
</evidence>